<dbReference type="InterPro" id="IPR001387">
    <property type="entry name" value="Cro/C1-type_HTH"/>
</dbReference>
<dbReference type="RefSeq" id="WP_057809523.1">
    <property type="nucleotide sequence ID" value="NZ_AZGN01000009.1"/>
</dbReference>
<dbReference type="Gene3D" id="1.10.260.40">
    <property type="entry name" value="lambda repressor-like DNA-binding domains"/>
    <property type="match status" value="1"/>
</dbReference>
<keyword evidence="3" id="KW-1185">Reference proteome</keyword>
<proteinExistence type="predicted"/>
<dbReference type="Pfam" id="PF01381">
    <property type="entry name" value="HTH_3"/>
    <property type="match status" value="1"/>
</dbReference>
<comment type="caution">
    <text evidence="2">The sequence shown here is derived from an EMBL/GenBank/DDBJ whole genome shotgun (WGS) entry which is preliminary data.</text>
</comment>
<dbReference type="EMBL" id="AZGN01000009">
    <property type="protein sequence ID" value="KRM34096.1"/>
    <property type="molecule type" value="Genomic_DNA"/>
</dbReference>
<sequence length="278" mass="32802">MTIGEALKQIRGELCLTQKQMCAEIVTRSFYAKVESGKSMISADKLAEILFSHDVDINYFYQLLRKTYMPKSKQIDENLNQKMNEAFNSGRIELIEQCYHDILEQSDSKSLKIRSMITVAYLKNELSLIDPKVKQKLFIEFSKEQNWMTNSSSLRLFTNTMPIWSQENLSFFVERLLNRIEKSKKITELNQERYLRILENYLTICYQRRAQNGISTAKNIQRTFNCILKLSSPVHFALYKIAALYLKYLFLDRKAEAQKVKDDMKEYGYQNLVKNWPE</sequence>
<dbReference type="PANTHER" id="PTHR37038">
    <property type="entry name" value="TRANSCRIPTIONAL REGULATOR-RELATED"/>
    <property type="match status" value="1"/>
</dbReference>
<dbReference type="SMART" id="SM00530">
    <property type="entry name" value="HTH_XRE"/>
    <property type="match status" value="1"/>
</dbReference>
<dbReference type="CDD" id="cd00093">
    <property type="entry name" value="HTH_XRE"/>
    <property type="match status" value="1"/>
</dbReference>
<dbReference type="GeneID" id="75116066"/>
<organism evidence="2 3">
    <name type="scientific">Lactobacillus intestinalis DSM 6629</name>
    <dbReference type="NCBI Taxonomy" id="1423761"/>
    <lineage>
        <taxon>Bacteria</taxon>
        <taxon>Bacillati</taxon>
        <taxon>Bacillota</taxon>
        <taxon>Bacilli</taxon>
        <taxon>Lactobacillales</taxon>
        <taxon>Lactobacillaceae</taxon>
        <taxon>Lactobacillus</taxon>
    </lineage>
</organism>
<name>A0ABR5PRN9_9LACO</name>
<gene>
    <name evidence="2" type="ORF">FC44_GL000313</name>
</gene>
<protein>
    <submittedName>
        <fullName evidence="2">XRE family transcriptional regulator</fullName>
    </submittedName>
</protein>
<evidence type="ECO:0000313" key="3">
    <source>
        <dbReference type="Proteomes" id="UP000051735"/>
    </source>
</evidence>
<reference evidence="2 3" key="1">
    <citation type="journal article" date="2015" name="Genome Announc.">
        <title>Expanding the biotechnology potential of lactobacilli through comparative genomics of 213 strains and associated genera.</title>
        <authorList>
            <person name="Sun Z."/>
            <person name="Harris H.M."/>
            <person name="McCann A."/>
            <person name="Guo C."/>
            <person name="Argimon S."/>
            <person name="Zhang W."/>
            <person name="Yang X."/>
            <person name="Jeffery I.B."/>
            <person name="Cooney J.C."/>
            <person name="Kagawa T.F."/>
            <person name="Liu W."/>
            <person name="Song Y."/>
            <person name="Salvetti E."/>
            <person name="Wrobel A."/>
            <person name="Rasinkangas P."/>
            <person name="Parkhill J."/>
            <person name="Rea M.C."/>
            <person name="O'Sullivan O."/>
            <person name="Ritari J."/>
            <person name="Douillard F.P."/>
            <person name="Paul Ross R."/>
            <person name="Yang R."/>
            <person name="Briner A.E."/>
            <person name="Felis G.E."/>
            <person name="de Vos W.M."/>
            <person name="Barrangou R."/>
            <person name="Klaenhammer T.R."/>
            <person name="Caufield P.W."/>
            <person name="Cui Y."/>
            <person name="Zhang H."/>
            <person name="O'Toole P.W."/>
        </authorList>
    </citation>
    <scope>NUCLEOTIDE SEQUENCE [LARGE SCALE GENOMIC DNA]</scope>
    <source>
        <strain evidence="2 3">DSM 6629</strain>
    </source>
</reference>
<feature type="domain" description="HTH cro/C1-type" evidence="1">
    <location>
        <begin position="7"/>
        <end position="60"/>
    </location>
</feature>
<accession>A0ABR5PRN9</accession>
<dbReference type="InterPro" id="IPR010982">
    <property type="entry name" value="Lambda_DNA-bd_dom_sf"/>
</dbReference>
<dbReference type="InterPro" id="IPR053163">
    <property type="entry name" value="HTH-type_regulator_Rgg"/>
</dbReference>
<dbReference type="Proteomes" id="UP000051735">
    <property type="component" value="Unassembled WGS sequence"/>
</dbReference>
<evidence type="ECO:0000313" key="2">
    <source>
        <dbReference type="EMBL" id="KRM34096.1"/>
    </source>
</evidence>
<dbReference type="PROSITE" id="PS50943">
    <property type="entry name" value="HTH_CROC1"/>
    <property type="match status" value="1"/>
</dbReference>
<dbReference type="SUPFAM" id="SSF47413">
    <property type="entry name" value="lambda repressor-like DNA-binding domains"/>
    <property type="match status" value="1"/>
</dbReference>
<evidence type="ECO:0000259" key="1">
    <source>
        <dbReference type="PROSITE" id="PS50943"/>
    </source>
</evidence>